<name>A0A0B6AX47_PRIM2</name>
<dbReference type="HOGENOM" id="CLU_202626_0_0_9"/>
<protein>
    <submittedName>
        <fullName evidence="1">Putative membrane protein</fullName>
    </submittedName>
</protein>
<dbReference type="Proteomes" id="UP000031829">
    <property type="component" value="Chromosome"/>
</dbReference>
<dbReference type="GeneID" id="93641707"/>
<reference evidence="1 2" key="1">
    <citation type="journal article" date="2015" name="Genome Announc.">
        <title>Complete genome sequences for 35 biothreat assay-relevant bacillus species.</title>
        <authorList>
            <person name="Johnson S.L."/>
            <person name="Daligault H.E."/>
            <person name="Davenport K.W."/>
            <person name="Jaissle J."/>
            <person name="Frey K.G."/>
            <person name="Ladner J.T."/>
            <person name="Broomall S.M."/>
            <person name="Bishop-Lilly K.A."/>
            <person name="Bruce D.C."/>
            <person name="Gibbons H.S."/>
            <person name="Coyne S.R."/>
            <person name="Lo C.C."/>
            <person name="Meincke L."/>
            <person name="Munk A.C."/>
            <person name="Koroleva G.I."/>
            <person name="Rosenzweig C.N."/>
            <person name="Palacios G.F."/>
            <person name="Redden C.L."/>
            <person name="Minogue T.D."/>
            <person name="Chain P.S."/>
        </authorList>
    </citation>
    <scope>NUCLEOTIDE SEQUENCE [LARGE SCALE GENOMIC DNA]</scope>
    <source>
        <strain evidence="2">ATCC 14581 / DSM 32 / JCM 2506 / NBRC 15308 / NCIMB 9376 / NCTC 10342 / NRRL B-14308 / VKM B-512</strain>
    </source>
</reference>
<dbReference type="InterPro" id="IPR035211">
    <property type="entry name" value="DUF5325"/>
</dbReference>
<dbReference type="KEGG" id="bmeg:BG04_3652"/>
<accession>A0A0B6AX47</accession>
<evidence type="ECO:0000313" key="2">
    <source>
        <dbReference type="Proteomes" id="UP000031829"/>
    </source>
</evidence>
<dbReference type="Pfam" id="PF17259">
    <property type="entry name" value="DUF5325"/>
    <property type="match status" value="1"/>
</dbReference>
<sequence length="61" mass="6573">MRNIKWVFVLYAFIATAAIMSIGIFIGEGSALGVILAIAALIVVMGLGFTTKKKMREKGQL</sequence>
<gene>
    <name evidence="1" type="ORF">BG04_3652</name>
</gene>
<proteinExistence type="predicted"/>
<organism evidence="1 2">
    <name type="scientific">Priestia megaterium (strain ATCC 14581 / DSM 32 / CCUG 1817 / JCM 2506 / NBRC 15308 / NCIMB 9376 / NCTC 10342 / NRRL B-14308 / VKM B-512 / Ford 19)</name>
    <name type="common">Bacillus megaterium</name>
    <dbReference type="NCBI Taxonomy" id="1348623"/>
    <lineage>
        <taxon>Bacteria</taxon>
        <taxon>Bacillati</taxon>
        <taxon>Bacillota</taxon>
        <taxon>Bacilli</taxon>
        <taxon>Bacillales</taxon>
        <taxon>Bacillaceae</taxon>
        <taxon>Priestia</taxon>
    </lineage>
</organism>
<dbReference type="EMBL" id="CP009920">
    <property type="protein sequence ID" value="AJI25288.1"/>
    <property type="molecule type" value="Genomic_DNA"/>
</dbReference>
<dbReference type="AlphaFoldDB" id="A0A0B6AX47"/>
<dbReference type="RefSeq" id="WP_016763441.1">
    <property type="nucleotide sequence ID" value="NZ_BCVB01000003.1"/>
</dbReference>
<evidence type="ECO:0000313" key="1">
    <source>
        <dbReference type="EMBL" id="AJI25288.1"/>
    </source>
</evidence>